<comment type="caution">
    <text evidence="4">The sequence shown here is derived from an EMBL/GenBank/DDBJ whole genome shotgun (WGS) entry which is preliminary data.</text>
</comment>
<dbReference type="EMBL" id="JAVKGT010000041">
    <property type="protein sequence ID" value="MDR5712886.1"/>
    <property type="molecule type" value="Genomic_DNA"/>
</dbReference>
<dbReference type="Pfam" id="PF04203">
    <property type="entry name" value="Sortase"/>
    <property type="match status" value="1"/>
</dbReference>
<evidence type="ECO:0000313" key="5">
    <source>
        <dbReference type="Proteomes" id="UP001260872"/>
    </source>
</evidence>
<keyword evidence="3" id="KW-0472">Membrane</keyword>
<evidence type="ECO:0000313" key="4">
    <source>
        <dbReference type="EMBL" id="MDR5712886.1"/>
    </source>
</evidence>
<dbReference type="NCBIfam" id="TIGR01076">
    <property type="entry name" value="sortase_fam"/>
    <property type="match status" value="1"/>
</dbReference>
<organism evidence="4 5">
    <name type="scientific">Nesterenkonia flava</name>
    <dbReference type="NCBI Taxonomy" id="469799"/>
    <lineage>
        <taxon>Bacteria</taxon>
        <taxon>Bacillati</taxon>
        <taxon>Actinomycetota</taxon>
        <taxon>Actinomycetes</taxon>
        <taxon>Micrococcales</taxon>
        <taxon>Micrococcaceae</taxon>
        <taxon>Nesterenkonia</taxon>
    </lineage>
</organism>
<keyword evidence="5" id="KW-1185">Reference proteome</keyword>
<dbReference type="Gene3D" id="2.40.260.10">
    <property type="entry name" value="Sortase"/>
    <property type="match status" value="1"/>
</dbReference>
<proteinExistence type="predicted"/>
<sequence>MTLTSPPPPRHAGPPAPPQPPTQRQADRRRRRSPLSTVLGGIGEILITLGVLGLLFVVWELWWTGIDADRDRREATEEFFSNIQATGPDGPSAAGSDGEPSFEVCYTLDDGTEIGCSPSMRDLADGEATMAMLYAPRLGDDWAAPVRHGTESTQLDRGGVGHYTGTQWPDERGNFALAGHRNTYASMLGNQDRLTPGDHLYLQTAEGIYTYEVSESYVVLPHERDVIAPVPRELEAEPETGLLTLTTCHPLFSNAERLITHARIVDFQPTGTDVPAAIAHHMPDDAAAPQASVAEAHITAHGLGPLAETAGGQR</sequence>
<name>A0ABU1FXI6_9MICC</name>
<reference evidence="5" key="1">
    <citation type="submission" date="2023-07" db="EMBL/GenBank/DDBJ databases">
        <title>Description of three actinobacteria isolated from air of manufacturing shop in a pharmaceutical factory.</title>
        <authorList>
            <person name="Zhang D.-F."/>
        </authorList>
    </citation>
    <scope>NUCLEOTIDE SEQUENCE [LARGE SCALE GENOMIC DNA]</scope>
    <source>
        <strain evidence="5">CCTCC AB 207010</strain>
    </source>
</reference>
<evidence type="ECO:0000256" key="3">
    <source>
        <dbReference type="SAM" id="Phobius"/>
    </source>
</evidence>
<evidence type="ECO:0000256" key="1">
    <source>
        <dbReference type="ARBA" id="ARBA00022801"/>
    </source>
</evidence>
<gene>
    <name evidence="4" type="ORF">RH857_12225</name>
</gene>
<dbReference type="NCBIfam" id="NF033747">
    <property type="entry name" value="class_E_sortase"/>
    <property type="match status" value="1"/>
</dbReference>
<dbReference type="InterPro" id="IPR042003">
    <property type="entry name" value="Sortase_E"/>
</dbReference>
<dbReference type="RefSeq" id="WP_310538256.1">
    <property type="nucleotide sequence ID" value="NZ_BAAAOC010000072.1"/>
</dbReference>
<feature type="region of interest" description="Disordered" evidence="2">
    <location>
        <begin position="1"/>
        <end position="34"/>
    </location>
</feature>
<keyword evidence="3" id="KW-0812">Transmembrane</keyword>
<feature type="transmembrane region" description="Helical" evidence="3">
    <location>
        <begin position="38"/>
        <end position="63"/>
    </location>
</feature>
<evidence type="ECO:0000256" key="2">
    <source>
        <dbReference type="SAM" id="MobiDB-lite"/>
    </source>
</evidence>
<dbReference type="InterPro" id="IPR005754">
    <property type="entry name" value="Sortase"/>
</dbReference>
<dbReference type="SUPFAM" id="SSF63817">
    <property type="entry name" value="Sortase"/>
    <property type="match status" value="1"/>
</dbReference>
<feature type="compositionally biased region" description="Pro residues" evidence="2">
    <location>
        <begin position="1"/>
        <end position="21"/>
    </location>
</feature>
<accession>A0ABU1FXI6</accession>
<dbReference type="InterPro" id="IPR023365">
    <property type="entry name" value="Sortase_dom-sf"/>
</dbReference>
<dbReference type="InterPro" id="IPR053465">
    <property type="entry name" value="Sortase_Class_E"/>
</dbReference>
<protein>
    <submittedName>
        <fullName evidence="4">Class E sortase</fullName>
    </submittedName>
</protein>
<keyword evidence="1" id="KW-0378">Hydrolase</keyword>
<dbReference type="CDD" id="cd05830">
    <property type="entry name" value="Sortase_E"/>
    <property type="match status" value="1"/>
</dbReference>
<dbReference type="Proteomes" id="UP001260872">
    <property type="component" value="Unassembled WGS sequence"/>
</dbReference>
<keyword evidence="3" id="KW-1133">Transmembrane helix</keyword>